<evidence type="ECO:0000313" key="2">
    <source>
        <dbReference type="EMBL" id="TDG11097.1"/>
    </source>
</evidence>
<feature type="domain" description="AB hydrolase-1" evidence="1">
    <location>
        <begin position="10"/>
        <end position="245"/>
    </location>
</feature>
<dbReference type="Proteomes" id="UP000295606">
    <property type="component" value="Unassembled WGS sequence"/>
</dbReference>
<comment type="caution">
    <text evidence="2">The sequence shown here is derived from an EMBL/GenBank/DDBJ whole genome shotgun (WGS) entry which is preliminary data.</text>
</comment>
<dbReference type="GO" id="GO:0052689">
    <property type="term" value="F:carboxylic ester hydrolase activity"/>
    <property type="evidence" value="ECO:0007669"/>
    <property type="project" value="InterPro"/>
</dbReference>
<dbReference type="EMBL" id="SMOD01000001">
    <property type="protein sequence ID" value="TDG11097.1"/>
    <property type="molecule type" value="Genomic_DNA"/>
</dbReference>
<gene>
    <name evidence="2" type="ORF">E1N52_00090</name>
</gene>
<organism evidence="2 3">
    <name type="scientific">Paraburkholderia guartelaensis</name>
    <dbReference type="NCBI Taxonomy" id="2546446"/>
    <lineage>
        <taxon>Bacteria</taxon>
        <taxon>Pseudomonadati</taxon>
        <taxon>Pseudomonadota</taxon>
        <taxon>Betaproteobacteria</taxon>
        <taxon>Burkholderiales</taxon>
        <taxon>Burkholderiaceae</taxon>
        <taxon>Paraburkholderia</taxon>
    </lineage>
</organism>
<name>A0A4R5LMT0_9BURK</name>
<evidence type="ECO:0000313" key="3">
    <source>
        <dbReference type="Proteomes" id="UP000295606"/>
    </source>
</evidence>
<keyword evidence="2" id="KW-0378">Hydrolase</keyword>
<dbReference type="PANTHER" id="PTHR43433">
    <property type="entry name" value="HYDROLASE, ALPHA/BETA FOLD FAMILY PROTEIN"/>
    <property type="match status" value="1"/>
</dbReference>
<dbReference type="InterPro" id="IPR000073">
    <property type="entry name" value="AB_hydrolase_1"/>
</dbReference>
<dbReference type="OrthoDB" id="8612291at2"/>
<reference evidence="2 3" key="1">
    <citation type="submission" date="2019-03" db="EMBL/GenBank/DDBJ databases">
        <title>Paraburkholderia sp. isolated from native Mimosa gymnas in Guartela State Park, Brazil.</title>
        <authorList>
            <person name="Paulitsch F."/>
            <person name="Hungria M."/>
            <person name="Delamuta J.R.M."/>
            <person name="Ribeiro R.A."/>
            <person name="Dall'Agnol R."/>
            <person name="Silva J.S.B."/>
        </authorList>
    </citation>
    <scope>NUCLEOTIDE SEQUENCE [LARGE SCALE GENOMIC DNA]</scope>
    <source>
        <strain evidence="2 3">CNPSo 3008</strain>
    </source>
</reference>
<dbReference type="SUPFAM" id="SSF53474">
    <property type="entry name" value="alpha/beta-Hydrolases"/>
    <property type="match status" value="1"/>
</dbReference>
<dbReference type="AlphaFoldDB" id="A0A4R5LMT0"/>
<dbReference type="PANTHER" id="PTHR43433:SF5">
    <property type="entry name" value="AB HYDROLASE-1 DOMAIN-CONTAINING PROTEIN"/>
    <property type="match status" value="1"/>
</dbReference>
<protein>
    <submittedName>
        <fullName evidence="2">Alpha/beta fold hydrolase</fullName>
    </submittedName>
</protein>
<sequence>MRDFTGDEAVLLVHGLGGTRNDLGNLRRKLATEGRQIYDLLLPGHGGRPDDLRDIDCEVWIDAVQRKVSELRRDYTTVHVLGLCMGALLALETAKRGLIGANGRDRLVLLAPPVFLDGWSLPWYRAIRHLVYRIPLLAQAIRIRESFPFGVKNRRVRGLVERKLRCDESFHYSWVPLRSIRELDRLRTRALVDIERVACPTLIVHSIDDELTSVRSAQTLRDRINSGRNAPPAQLRILSDSYHMICIDNERDHVAGHVKAFLAPVQA</sequence>
<accession>A0A4R5LMT0</accession>
<dbReference type="InterPro" id="IPR050471">
    <property type="entry name" value="AB_hydrolase"/>
</dbReference>
<dbReference type="Gene3D" id="3.40.50.1820">
    <property type="entry name" value="alpha/beta hydrolase"/>
    <property type="match status" value="1"/>
</dbReference>
<evidence type="ECO:0000259" key="1">
    <source>
        <dbReference type="Pfam" id="PF12697"/>
    </source>
</evidence>
<dbReference type="InterPro" id="IPR012354">
    <property type="entry name" value="Esterase_lipase"/>
</dbReference>
<dbReference type="PIRSF" id="PIRSF017388">
    <property type="entry name" value="Esterase_lipase"/>
    <property type="match status" value="1"/>
</dbReference>
<proteinExistence type="predicted"/>
<dbReference type="Pfam" id="PF12697">
    <property type="entry name" value="Abhydrolase_6"/>
    <property type="match status" value="1"/>
</dbReference>
<dbReference type="InterPro" id="IPR029058">
    <property type="entry name" value="AB_hydrolase_fold"/>
</dbReference>